<organism evidence="1 2">
    <name type="scientific">Pseudoalteromonas citrea</name>
    <dbReference type="NCBI Taxonomy" id="43655"/>
    <lineage>
        <taxon>Bacteria</taxon>
        <taxon>Pseudomonadati</taxon>
        <taxon>Pseudomonadota</taxon>
        <taxon>Gammaproteobacteria</taxon>
        <taxon>Alteromonadales</taxon>
        <taxon>Pseudoalteromonadaceae</taxon>
        <taxon>Pseudoalteromonas</taxon>
    </lineage>
</organism>
<name>A0AAD4AFM1_9GAMM</name>
<dbReference type="RefSeq" id="WP_010366161.1">
    <property type="nucleotide sequence ID" value="NZ_AHBZ03000027.1"/>
</dbReference>
<evidence type="ECO:0000313" key="2">
    <source>
        <dbReference type="Proteomes" id="UP000016487"/>
    </source>
</evidence>
<comment type="caution">
    <text evidence="1">The sequence shown here is derived from an EMBL/GenBank/DDBJ whole genome shotgun (WGS) entry which is preliminary data.</text>
</comment>
<gene>
    <name evidence="1" type="ORF">PCIT_b1178</name>
</gene>
<accession>A0AAD4AFM1</accession>
<proteinExistence type="predicted"/>
<reference evidence="1" key="2">
    <citation type="submission" date="2015-03" db="EMBL/GenBank/DDBJ databases">
        <title>Genome sequence of Pseudoalteromonas citrea.</title>
        <authorList>
            <person name="Xie B.-B."/>
            <person name="Rong J.-C."/>
            <person name="Qin Q.-L."/>
            <person name="Zhang Y.-Z."/>
        </authorList>
    </citation>
    <scope>NUCLEOTIDE SEQUENCE</scope>
    <source>
        <strain evidence="1">DSM 8771</strain>
    </source>
</reference>
<sequence>MYEQVEKPKENKSRAIANSVAQKKSNVMQIFVDNRPEAVAQRKLQNAIMSGRDTGKRRSIEIIQREVIRDGEFSKTGGFYNDYSYFKTILPTSIYTDKLTDLIITTEDYGGKKYGNTKCEIQYGGKWYDIDQTTEWNKAHMDAKARIIISIDGSKKGNLNQLEVIETLAHEWKLHGEHFYRFINNNLRTDISESKLLDRYDERDAPGGYLNVDTQHERLFKASTVTPMDESIVMIGENMPVKKADELYEEYRKDVKSHMGASYGHVPSMNFLTRMEDQQHRL</sequence>
<dbReference type="AlphaFoldDB" id="A0AAD4AFM1"/>
<dbReference type="Proteomes" id="UP000016487">
    <property type="component" value="Unassembled WGS sequence"/>
</dbReference>
<protein>
    <submittedName>
        <fullName evidence="1">Uncharacterized protein</fullName>
    </submittedName>
</protein>
<evidence type="ECO:0000313" key="1">
    <source>
        <dbReference type="EMBL" id="KAF7765044.1"/>
    </source>
</evidence>
<dbReference type="EMBL" id="AHBZ03000027">
    <property type="protein sequence ID" value="KAF7765044.1"/>
    <property type="molecule type" value="Genomic_DNA"/>
</dbReference>
<reference evidence="1" key="1">
    <citation type="journal article" date="2012" name="J. Bacteriol.">
        <title>Genome sequences of type strains of seven species of the marine bacterium Pseudoalteromonas.</title>
        <authorList>
            <person name="Xie B.B."/>
            <person name="Shu Y.L."/>
            <person name="Qin Q.L."/>
            <person name="Rong J.C."/>
            <person name="Zhang X.Y."/>
            <person name="Chen X.L."/>
            <person name="Shi M."/>
            <person name="He H.L."/>
            <person name="Zhou B.C."/>
            <person name="Zhang Y.Z."/>
        </authorList>
    </citation>
    <scope>NUCLEOTIDE SEQUENCE</scope>
    <source>
        <strain evidence="1">DSM 8771</strain>
    </source>
</reference>